<dbReference type="RefSeq" id="YP_009042413.1">
    <property type="nucleotide sequence ID" value="NC_024354.1"/>
</dbReference>
<gene>
    <name evidence="1" type="ORF">CR8_176</name>
</gene>
<organism evidence="1 2">
    <name type="scientific">Cronobacter phage CR8</name>
    <dbReference type="NCBI Taxonomy" id="1327934"/>
    <lineage>
        <taxon>Viruses</taxon>
        <taxon>Duplodnaviria</taxon>
        <taxon>Heunggongvirae</taxon>
        <taxon>Uroviricota</taxon>
        <taxon>Caudoviricetes</taxon>
        <taxon>Vequintavirinae</taxon>
        <taxon>Certrevirus</taxon>
        <taxon>Certrevirus CR8</taxon>
    </lineage>
</organism>
<dbReference type="KEGG" id="vg:19686927"/>
<dbReference type="EMBL" id="KC954774">
    <property type="protein sequence ID" value="AIA64706.1"/>
    <property type="molecule type" value="Genomic_DNA"/>
</dbReference>
<protein>
    <submittedName>
        <fullName evidence="1">Uncharacterized protein</fullName>
    </submittedName>
</protein>
<dbReference type="GeneID" id="19686927"/>
<evidence type="ECO:0000313" key="2">
    <source>
        <dbReference type="Proteomes" id="UP000026984"/>
    </source>
</evidence>
<accession>A0A060AGH8</accession>
<name>A0A060AGH8_9CAUD</name>
<sequence>MIPRMTKTTLHKLFKEWTWRDLTRRKYVGNLIFTGNGGYRKDNRVVQNVGKPAIKFRFDIGPYLGGTVTSTPRHFSISTTGKLDRISWMAMPDGDVFLKRRVGKVWQAPVKMTDFFLDCRDIQNEELEMLEFLYPGITAQVVELLPGLHGIDSALWEKFCGKGPYHGMSA</sequence>
<proteinExistence type="predicted"/>
<reference evidence="1 2" key="1">
    <citation type="submission" date="2013-04" db="EMBL/GenBank/DDBJ databases">
        <title>Complete Genome Sequence of Cronobacter sakazakii Bacteriophage CR8.</title>
        <authorList>
            <person name="Kim Y."/>
            <person name="Shin H."/>
            <person name="Ryu S."/>
        </authorList>
    </citation>
    <scope>NUCLEOTIDE SEQUENCE [LARGE SCALE GENOMIC DNA]</scope>
</reference>
<evidence type="ECO:0000313" key="1">
    <source>
        <dbReference type="EMBL" id="AIA64706.1"/>
    </source>
</evidence>
<keyword evidence="2" id="KW-1185">Reference proteome</keyword>
<dbReference type="Proteomes" id="UP000026984">
    <property type="component" value="Segment"/>
</dbReference>